<reference evidence="10" key="2">
    <citation type="journal article" date="2021" name="PeerJ">
        <title>Extensive microbial diversity within the chicken gut microbiome revealed by metagenomics and culture.</title>
        <authorList>
            <person name="Gilroy R."/>
            <person name="Ravi A."/>
            <person name="Getino M."/>
            <person name="Pursley I."/>
            <person name="Horton D.L."/>
            <person name="Alikhan N.F."/>
            <person name="Baker D."/>
            <person name="Gharbi K."/>
            <person name="Hall N."/>
            <person name="Watson M."/>
            <person name="Adriaenssens E.M."/>
            <person name="Foster-Nyarko E."/>
            <person name="Jarju S."/>
            <person name="Secka A."/>
            <person name="Antonio M."/>
            <person name="Oren A."/>
            <person name="Chaudhuri R.R."/>
            <person name="La Ragione R."/>
            <person name="Hildebrand F."/>
            <person name="Pallen M.J."/>
        </authorList>
    </citation>
    <scope>NUCLEOTIDE SEQUENCE</scope>
    <source>
        <strain evidence="10">CHK178-757</strain>
    </source>
</reference>
<dbReference type="InterPro" id="IPR029069">
    <property type="entry name" value="HotDog_dom_sf"/>
</dbReference>
<keyword evidence="5" id="KW-0809">Transit peptide</keyword>
<dbReference type="GO" id="GO:0016297">
    <property type="term" value="F:fatty acyl-[ACP] hydrolase activity"/>
    <property type="evidence" value="ECO:0007669"/>
    <property type="project" value="InterPro"/>
</dbReference>
<evidence type="ECO:0000259" key="8">
    <source>
        <dbReference type="Pfam" id="PF01643"/>
    </source>
</evidence>
<evidence type="ECO:0000313" key="11">
    <source>
        <dbReference type="Proteomes" id="UP000823927"/>
    </source>
</evidence>
<gene>
    <name evidence="10" type="ORF">IAB46_12945</name>
</gene>
<dbReference type="PANTHER" id="PTHR31727">
    <property type="entry name" value="OLEOYL-ACYL CARRIER PROTEIN THIOESTERASE 1, CHLOROPLASTIC"/>
    <property type="match status" value="1"/>
</dbReference>
<dbReference type="Gene3D" id="3.10.129.10">
    <property type="entry name" value="Hotdog Thioesterase"/>
    <property type="match status" value="1"/>
</dbReference>
<protein>
    <submittedName>
        <fullName evidence="10">Acyl-[acyl-carrier-protein] thioesterase</fullName>
    </submittedName>
</protein>
<comment type="similarity">
    <text evidence="1">Belongs to the acyl-ACP thioesterase family.</text>
</comment>
<dbReference type="Pfam" id="PF01643">
    <property type="entry name" value="Acyl-ACP_TE"/>
    <property type="match status" value="1"/>
</dbReference>
<dbReference type="GO" id="GO:0000036">
    <property type="term" value="F:acyl carrier activity"/>
    <property type="evidence" value="ECO:0007669"/>
    <property type="project" value="TreeGrafter"/>
</dbReference>
<evidence type="ECO:0000256" key="3">
    <source>
        <dbReference type="ARBA" id="ARBA00022801"/>
    </source>
</evidence>
<dbReference type="SUPFAM" id="SSF54637">
    <property type="entry name" value="Thioesterase/thiol ester dehydrase-isomerase"/>
    <property type="match status" value="2"/>
</dbReference>
<reference evidence="10" key="1">
    <citation type="submission" date="2020-10" db="EMBL/GenBank/DDBJ databases">
        <authorList>
            <person name="Gilroy R."/>
        </authorList>
    </citation>
    <scope>NUCLEOTIDE SEQUENCE</scope>
    <source>
        <strain evidence="10">CHK178-757</strain>
    </source>
</reference>
<dbReference type="Proteomes" id="UP000823927">
    <property type="component" value="Unassembled WGS sequence"/>
</dbReference>
<evidence type="ECO:0000256" key="4">
    <source>
        <dbReference type="ARBA" id="ARBA00022832"/>
    </source>
</evidence>
<keyword evidence="3" id="KW-0378">Hydrolase</keyword>
<keyword evidence="7" id="KW-0275">Fatty acid biosynthesis</keyword>
<dbReference type="CDD" id="cd00586">
    <property type="entry name" value="4HBT"/>
    <property type="match status" value="1"/>
</dbReference>
<keyword evidence="2" id="KW-0444">Lipid biosynthesis</keyword>
<dbReference type="PANTHER" id="PTHR31727:SF6">
    <property type="entry name" value="OLEOYL-ACYL CARRIER PROTEIN THIOESTERASE 1, CHLOROPLASTIC"/>
    <property type="match status" value="1"/>
</dbReference>
<sequence length="235" mass="26999">MYTYERKVTYSEVACDGLADEAQIVRYFQDCSTMQSESLGMGIDYLEQHSHVWMLTAWQIRFMRRPGLGEDIVTGTWAYDFDAMYGYRNFILKSAEGETLAVANSIWVLINTHTGRPEKLTMEAVEGYGSEEKYPMEYEPRRIKLPKDWMLKEPFTVKRADLDTNCHVNNARYISMALEYIEPQMKIRQIRVEYKKAAVQGDTICPKVNRGANRTTVALCSDSGPVFVAVEILAK</sequence>
<evidence type="ECO:0000256" key="7">
    <source>
        <dbReference type="ARBA" id="ARBA00023160"/>
    </source>
</evidence>
<dbReference type="InterPro" id="IPR045023">
    <property type="entry name" value="FATA/B"/>
</dbReference>
<dbReference type="AlphaFoldDB" id="A0A9D1JRQ8"/>
<comment type="caution">
    <text evidence="10">The sequence shown here is derived from an EMBL/GenBank/DDBJ whole genome shotgun (WGS) entry which is preliminary data.</text>
</comment>
<evidence type="ECO:0000256" key="2">
    <source>
        <dbReference type="ARBA" id="ARBA00022516"/>
    </source>
</evidence>
<feature type="domain" description="Acyl-ACP thioesterase N-terminal hotdog" evidence="8">
    <location>
        <begin position="3"/>
        <end position="128"/>
    </location>
</feature>
<dbReference type="InterPro" id="IPR002864">
    <property type="entry name" value="Acyl-ACP_thioesterase_NHD"/>
</dbReference>
<organism evidence="10 11">
    <name type="scientific">Candidatus Scybalocola faecigallinarum</name>
    <dbReference type="NCBI Taxonomy" id="2840941"/>
    <lineage>
        <taxon>Bacteria</taxon>
        <taxon>Bacillati</taxon>
        <taxon>Bacillota</taxon>
        <taxon>Clostridia</taxon>
        <taxon>Lachnospirales</taxon>
        <taxon>Lachnospiraceae</taxon>
        <taxon>Lachnospiraceae incertae sedis</taxon>
        <taxon>Candidatus Scybalocola (ex Gilroy et al. 2021)</taxon>
    </lineage>
</organism>
<name>A0A9D1JRQ8_9FIRM</name>
<evidence type="ECO:0000313" key="10">
    <source>
        <dbReference type="EMBL" id="HIS48433.1"/>
    </source>
</evidence>
<dbReference type="Pfam" id="PF20791">
    <property type="entry name" value="Acyl-ACP_TE_C"/>
    <property type="match status" value="1"/>
</dbReference>
<evidence type="ECO:0000256" key="5">
    <source>
        <dbReference type="ARBA" id="ARBA00022946"/>
    </source>
</evidence>
<dbReference type="EMBL" id="DVIT01000056">
    <property type="protein sequence ID" value="HIS48433.1"/>
    <property type="molecule type" value="Genomic_DNA"/>
</dbReference>
<feature type="domain" description="Acyl-ACP thioesterase-like C-terminal" evidence="9">
    <location>
        <begin position="152"/>
        <end position="205"/>
    </location>
</feature>
<accession>A0A9D1JRQ8</accession>
<evidence type="ECO:0000256" key="6">
    <source>
        <dbReference type="ARBA" id="ARBA00023098"/>
    </source>
</evidence>
<evidence type="ECO:0000259" key="9">
    <source>
        <dbReference type="Pfam" id="PF20791"/>
    </source>
</evidence>
<keyword evidence="6" id="KW-0443">Lipid metabolism</keyword>
<dbReference type="InterPro" id="IPR049427">
    <property type="entry name" value="Acyl-ACP_TE_C"/>
</dbReference>
<proteinExistence type="inferred from homology"/>
<keyword evidence="4" id="KW-0276">Fatty acid metabolism</keyword>
<evidence type="ECO:0000256" key="1">
    <source>
        <dbReference type="ARBA" id="ARBA00006500"/>
    </source>
</evidence>